<keyword evidence="1" id="KW-0175">Coiled coil</keyword>
<dbReference type="InParanoid" id="A0D3K7"/>
<gene>
    <name evidence="3" type="ORF">GSPATT00013112001</name>
</gene>
<evidence type="ECO:0000313" key="3">
    <source>
        <dbReference type="EMBL" id="CAK77624.1"/>
    </source>
</evidence>
<dbReference type="OrthoDB" id="321783at2759"/>
<dbReference type="KEGG" id="ptm:GSPATT00013112001"/>
<protein>
    <submittedName>
        <fullName evidence="3">Uncharacterized protein</fullName>
    </submittedName>
</protein>
<evidence type="ECO:0000256" key="2">
    <source>
        <dbReference type="SAM" id="MobiDB-lite"/>
    </source>
</evidence>
<dbReference type="EMBL" id="CT868274">
    <property type="protein sequence ID" value="CAK77624.1"/>
    <property type="molecule type" value="Genomic_DNA"/>
</dbReference>
<accession>A0D3K7</accession>
<sequence length="498" mass="58755">MKTQTVNSLHRIYGKKERQPQNQQTYSESNQGIGHKFKTSSGLDEVQMLQQQGSPNNYQGQKQTIFENDFYKKPFKPSDFKTSSLFNPFKRQSVNENYAGLQPLSENRVKIGGSKSYRFRKQDNWKLQNWEITSRDEEVKDDEIQEQYIDSQYQQSQQGNSFIQIRQLKQKEDELNNFIQKTGDEMNDLKNQIQEQEEKINILNKKAEKEKEVAKKMKDQISTLSQKNNRLKTQLLQQKLTIDQQIQKFSVAEQEISDKNDEIEKLLFQIKEMELKHRNLQIQNEKIEQFKANLKQQNQENEQLKEELSNLNQEKDNQNQIIYELNQQKENQCNINLEKDHIIIDLNEELENMKINFETQNQTIQELTKNYDQLSQNYDASKQQLNNEIKTKQNEIIDLQIELDVLKLGDTIITVNVKSFSTNVSQTFQMLLRDSISDLYILAVQKGIHKGSPLDCCLLVPSKNIKYASSEWKQRFQEIFIPNDYTNKTITLEFCQSS</sequence>
<reference evidence="3 4" key="1">
    <citation type="journal article" date="2006" name="Nature">
        <title>Global trends of whole-genome duplications revealed by the ciliate Paramecium tetraurelia.</title>
        <authorList>
            <consortium name="Genoscope"/>
            <person name="Aury J.-M."/>
            <person name="Jaillon O."/>
            <person name="Duret L."/>
            <person name="Noel B."/>
            <person name="Jubin C."/>
            <person name="Porcel B.M."/>
            <person name="Segurens B."/>
            <person name="Daubin V."/>
            <person name="Anthouard V."/>
            <person name="Aiach N."/>
            <person name="Arnaiz O."/>
            <person name="Billaut A."/>
            <person name="Beisson J."/>
            <person name="Blanc I."/>
            <person name="Bouhouche K."/>
            <person name="Camara F."/>
            <person name="Duharcourt S."/>
            <person name="Guigo R."/>
            <person name="Gogendeau D."/>
            <person name="Katinka M."/>
            <person name="Keller A.-M."/>
            <person name="Kissmehl R."/>
            <person name="Klotz C."/>
            <person name="Koll F."/>
            <person name="Le Moue A."/>
            <person name="Lepere C."/>
            <person name="Malinsky S."/>
            <person name="Nowacki M."/>
            <person name="Nowak J.K."/>
            <person name="Plattner H."/>
            <person name="Poulain J."/>
            <person name="Ruiz F."/>
            <person name="Serrano V."/>
            <person name="Zagulski M."/>
            <person name="Dessen P."/>
            <person name="Betermier M."/>
            <person name="Weissenbach J."/>
            <person name="Scarpelli C."/>
            <person name="Schachter V."/>
            <person name="Sperling L."/>
            <person name="Meyer E."/>
            <person name="Cohen J."/>
            <person name="Wincker P."/>
        </authorList>
    </citation>
    <scope>NUCLEOTIDE SEQUENCE [LARGE SCALE GENOMIC DNA]</scope>
    <source>
        <strain evidence="3 4">Stock d4-2</strain>
    </source>
</reference>
<dbReference type="HOGENOM" id="CLU_548002_0_0_1"/>
<evidence type="ECO:0000256" key="1">
    <source>
        <dbReference type="SAM" id="Coils"/>
    </source>
</evidence>
<dbReference type="AlphaFoldDB" id="A0D3K7"/>
<feature type="compositionally biased region" description="Polar residues" evidence="2">
    <location>
        <begin position="20"/>
        <end position="32"/>
    </location>
</feature>
<dbReference type="GeneID" id="5030806"/>
<proteinExistence type="predicted"/>
<organism evidence="3 4">
    <name type="scientific">Paramecium tetraurelia</name>
    <dbReference type="NCBI Taxonomy" id="5888"/>
    <lineage>
        <taxon>Eukaryota</taxon>
        <taxon>Sar</taxon>
        <taxon>Alveolata</taxon>
        <taxon>Ciliophora</taxon>
        <taxon>Intramacronucleata</taxon>
        <taxon>Oligohymenophorea</taxon>
        <taxon>Peniculida</taxon>
        <taxon>Parameciidae</taxon>
        <taxon>Paramecium</taxon>
    </lineage>
</organism>
<dbReference type="RefSeq" id="XP_001445021.1">
    <property type="nucleotide sequence ID" value="XM_001444984.1"/>
</dbReference>
<feature type="region of interest" description="Disordered" evidence="2">
    <location>
        <begin position="1"/>
        <end position="38"/>
    </location>
</feature>
<feature type="coiled-coil region" evidence="1">
    <location>
        <begin position="179"/>
        <end position="402"/>
    </location>
</feature>
<dbReference type="Proteomes" id="UP000000600">
    <property type="component" value="Unassembled WGS sequence"/>
</dbReference>
<dbReference type="OMA" id="NENCIQQ"/>
<evidence type="ECO:0000313" key="4">
    <source>
        <dbReference type="Proteomes" id="UP000000600"/>
    </source>
</evidence>
<keyword evidence="4" id="KW-1185">Reference proteome</keyword>
<name>A0D3K7_PARTE</name>